<feature type="compositionally biased region" description="Basic and acidic residues" evidence="9">
    <location>
        <begin position="359"/>
        <end position="368"/>
    </location>
</feature>
<dbReference type="InterPro" id="IPR004018">
    <property type="entry name" value="RPEL_repeat"/>
</dbReference>
<dbReference type="SUPFAM" id="SSF68906">
    <property type="entry name" value="SAP domain"/>
    <property type="match status" value="1"/>
</dbReference>
<dbReference type="SMART" id="SM00707">
    <property type="entry name" value="RPEL"/>
    <property type="match status" value="3"/>
</dbReference>
<dbReference type="InterPro" id="IPR036361">
    <property type="entry name" value="SAP_dom_sf"/>
</dbReference>
<proteinExistence type="predicted"/>
<evidence type="ECO:0000256" key="3">
    <source>
        <dbReference type="ARBA" id="ARBA00023015"/>
    </source>
</evidence>
<feature type="region of interest" description="Disordered" evidence="9">
    <location>
        <begin position="245"/>
        <end position="300"/>
    </location>
</feature>
<dbReference type="Gene3D" id="6.10.140.2040">
    <property type="match status" value="1"/>
</dbReference>
<feature type="region of interest" description="Disordered" evidence="9">
    <location>
        <begin position="409"/>
        <end position="445"/>
    </location>
</feature>
<dbReference type="GO" id="GO:0005634">
    <property type="term" value="C:nucleus"/>
    <property type="evidence" value="ECO:0007669"/>
    <property type="project" value="UniProtKB-SubCell"/>
</dbReference>
<accession>A0AAD8ZU83</accession>
<evidence type="ECO:0000259" key="11">
    <source>
        <dbReference type="PROSITE" id="PS50800"/>
    </source>
</evidence>
<evidence type="ECO:0000256" key="10">
    <source>
        <dbReference type="SAM" id="Phobius"/>
    </source>
</evidence>
<dbReference type="EMBL" id="JAROKS010000003">
    <property type="protein sequence ID" value="KAK1805251.1"/>
    <property type="molecule type" value="Genomic_DNA"/>
</dbReference>
<dbReference type="GO" id="GO:0045944">
    <property type="term" value="P:positive regulation of transcription by RNA polymerase II"/>
    <property type="evidence" value="ECO:0007669"/>
    <property type="project" value="TreeGrafter"/>
</dbReference>
<dbReference type="GO" id="GO:0003713">
    <property type="term" value="F:transcription coactivator activity"/>
    <property type="evidence" value="ECO:0007669"/>
    <property type="project" value="TreeGrafter"/>
</dbReference>
<evidence type="ECO:0000256" key="2">
    <source>
        <dbReference type="ARBA" id="ARBA00022737"/>
    </source>
</evidence>
<feature type="compositionally biased region" description="Basic and acidic residues" evidence="9">
    <location>
        <begin position="330"/>
        <end position="344"/>
    </location>
</feature>
<dbReference type="InterPro" id="IPR043451">
    <property type="entry name" value="Myocardin-like"/>
</dbReference>
<evidence type="ECO:0000313" key="13">
    <source>
        <dbReference type="Proteomes" id="UP001239994"/>
    </source>
</evidence>
<keyword evidence="13" id="KW-1185">Reference proteome</keyword>
<dbReference type="Gene3D" id="1.10.720.30">
    <property type="entry name" value="SAP domain"/>
    <property type="match status" value="1"/>
</dbReference>
<protein>
    <recommendedName>
        <fullName evidence="11">SAP domain-containing protein</fullName>
    </recommendedName>
</protein>
<evidence type="ECO:0000256" key="9">
    <source>
        <dbReference type="SAM" id="MobiDB-lite"/>
    </source>
</evidence>
<dbReference type="GO" id="GO:0051145">
    <property type="term" value="P:smooth muscle cell differentiation"/>
    <property type="evidence" value="ECO:0007669"/>
    <property type="project" value="TreeGrafter"/>
</dbReference>
<keyword evidence="5" id="KW-0804">Transcription</keyword>
<dbReference type="PANTHER" id="PTHR22793">
    <property type="entry name" value="MYOCARDIN-RELATED TRANSCRIPTION FACTOR-RELATED"/>
    <property type="match status" value="1"/>
</dbReference>
<keyword evidence="4 8" id="KW-0175">Coiled coil</keyword>
<feature type="transmembrane region" description="Helical" evidence="10">
    <location>
        <begin position="7"/>
        <end position="28"/>
    </location>
</feature>
<keyword evidence="10" id="KW-0472">Membrane</keyword>
<evidence type="ECO:0000256" key="1">
    <source>
        <dbReference type="ARBA" id="ARBA00004123"/>
    </source>
</evidence>
<keyword evidence="10" id="KW-1133">Transmembrane helix</keyword>
<evidence type="ECO:0000256" key="6">
    <source>
        <dbReference type="ARBA" id="ARBA00023242"/>
    </source>
</evidence>
<organism evidence="12 13">
    <name type="scientific">Electrophorus voltai</name>
    <dbReference type="NCBI Taxonomy" id="2609070"/>
    <lineage>
        <taxon>Eukaryota</taxon>
        <taxon>Metazoa</taxon>
        <taxon>Chordata</taxon>
        <taxon>Craniata</taxon>
        <taxon>Vertebrata</taxon>
        <taxon>Euteleostomi</taxon>
        <taxon>Actinopterygii</taxon>
        <taxon>Neopterygii</taxon>
        <taxon>Teleostei</taxon>
        <taxon>Ostariophysi</taxon>
        <taxon>Gymnotiformes</taxon>
        <taxon>Gymnotoidei</taxon>
        <taxon>Gymnotidae</taxon>
        <taxon>Electrophorus</taxon>
    </lineage>
</organism>
<dbReference type="InterPro" id="IPR003034">
    <property type="entry name" value="SAP_dom"/>
</dbReference>
<evidence type="ECO:0000313" key="12">
    <source>
        <dbReference type="EMBL" id="KAK1805251.1"/>
    </source>
</evidence>
<dbReference type="AlphaFoldDB" id="A0AAD8ZU83"/>
<dbReference type="PROSITE" id="PS51073">
    <property type="entry name" value="RPEL"/>
    <property type="match status" value="3"/>
</dbReference>
<dbReference type="Pfam" id="PF02037">
    <property type="entry name" value="SAP"/>
    <property type="match status" value="1"/>
</dbReference>
<feature type="compositionally biased region" description="Polar residues" evidence="9">
    <location>
        <begin position="277"/>
        <end position="300"/>
    </location>
</feature>
<keyword evidence="2" id="KW-0677">Repeat</keyword>
<evidence type="ECO:0000256" key="8">
    <source>
        <dbReference type="SAM" id="Coils"/>
    </source>
</evidence>
<sequence>TKKTNVLLVLILFYFRGVIQFVFNNIIWKVSQVRHHDLVCSDSTSINQTVLFHQFSCVRDMEPKGSLGAERDQGVLVTSPRSEAVTHNMEELSLQSSQSLPPIKERKSVLQLRLQQRRTREQLVDQGIMPPLKTPAVFHEQIRSLERSRTENFLKHKIRSRPDRAELVRMHILQETQAEPSLQAAQMKLKRARLADDLNEKIAQRPGPLELVQKNILPVDSSVKEAIIEEANSRKTLDVYNFDEDSSEALSPENPDSQESQCSIPSPREAKLPEISASPSPGANSQLCPPMSQGSDQVHSQITAASRLAAIAAPTKPGPTLVKQSQPKLSSEKSRSKKSKEPKPRVRTLKYHQYVPPDQKQEPSEAHMDSAYARLLQQQQHFLHLQILSQQQHSYQAILPAPCRPVSETQSGHALHPPAVVSPPCTNLTRPNHTSSSRKPSPLPANLDEMKVAELKMELKLRGLPVSGTKTDLIERLRPFKESITTSSGQPATIVNITVLTTSAQPECLSTTPPVSPVTSEETAVSGTLPLKAEEAVEAQVSEKDQRLHEKDKRLHEKERQIKELMRKLEQEQHLVEQLKMQLEVEKRSQQGATQQADPAPPALIKQEREALPGCSSTHCPLWEPPAGLKQEPQSHVQQFYVGPTQVPLRLQQPQTVLTQPGHVLFTPALQGPSTSTAQTEPVLQTAPSNPTKDTQQNSLLKIENAALEQHSHPAQAAPQAMSLCTSTDSAYQPGLKESQPNDVAQCFLTNSPDSCSPRVSPGHSAPNGLTTKCPSPHPPVYILPPSPFTNHHSPKSKDPPRYEEAVKQTRALQATMQVPTATSQHMDDLFDVLIESGEISPLIQQDPLSLDTLLPVTACVTTLPVNTVLSRPPAQVQVARIPCPTPEPLPSLVALATEHQLEALLESSLSAEAEPRALQLMDELHSQLLEPNSSVDTSELGFSPSPPPAPLHLHDPTLEHMEWLDLTGPGPVGISAVAGVFSSEFLDTRDLHWN</sequence>
<name>A0AAD8ZU83_9TELE</name>
<reference evidence="12" key="1">
    <citation type="submission" date="2023-03" db="EMBL/GenBank/DDBJ databases">
        <title>Electrophorus voltai genome.</title>
        <authorList>
            <person name="Bian C."/>
        </authorList>
    </citation>
    <scope>NUCLEOTIDE SEQUENCE</scope>
    <source>
        <strain evidence="12">CB-2022</strain>
        <tissue evidence="12">Muscle</tissue>
    </source>
</reference>
<evidence type="ECO:0000256" key="4">
    <source>
        <dbReference type="ARBA" id="ARBA00023054"/>
    </source>
</evidence>
<keyword evidence="6" id="KW-0539">Nucleus</keyword>
<feature type="coiled-coil region" evidence="8">
    <location>
        <begin position="541"/>
        <end position="589"/>
    </location>
</feature>
<feature type="repeat" description="RPEL" evidence="7">
    <location>
        <begin position="108"/>
        <end position="133"/>
    </location>
</feature>
<keyword evidence="10" id="KW-0812">Transmembrane</keyword>
<gene>
    <name evidence="12" type="ORF">P4O66_019591</name>
</gene>
<feature type="repeat" description="RPEL" evidence="7">
    <location>
        <begin position="196"/>
        <end position="221"/>
    </location>
</feature>
<dbReference type="Gene3D" id="6.10.150.10">
    <property type="match status" value="1"/>
</dbReference>
<evidence type="ECO:0000256" key="7">
    <source>
        <dbReference type="PROSITE-ProRule" id="PRU00401"/>
    </source>
</evidence>
<feature type="compositionally biased region" description="Polar residues" evidence="9">
    <location>
        <begin position="424"/>
        <end position="439"/>
    </location>
</feature>
<dbReference type="SMART" id="SM00513">
    <property type="entry name" value="SAP"/>
    <property type="match status" value="1"/>
</dbReference>
<dbReference type="Proteomes" id="UP001239994">
    <property type="component" value="Unassembled WGS sequence"/>
</dbReference>
<dbReference type="PROSITE" id="PS50800">
    <property type="entry name" value="SAP"/>
    <property type="match status" value="1"/>
</dbReference>
<dbReference type="Pfam" id="PF02755">
    <property type="entry name" value="RPEL"/>
    <property type="match status" value="2"/>
</dbReference>
<comment type="subcellular location">
    <subcellularLocation>
        <location evidence="1">Nucleus</location>
    </subcellularLocation>
</comment>
<keyword evidence="3" id="KW-0805">Transcription regulation</keyword>
<feature type="region of interest" description="Disordered" evidence="9">
    <location>
        <begin position="315"/>
        <end position="368"/>
    </location>
</feature>
<feature type="domain" description="SAP" evidence="11">
    <location>
        <begin position="447"/>
        <end position="481"/>
    </location>
</feature>
<evidence type="ECO:0000256" key="5">
    <source>
        <dbReference type="ARBA" id="ARBA00023163"/>
    </source>
</evidence>
<feature type="repeat" description="RPEL" evidence="7">
    <location>
        <begin position="152"/>
        <end position="177"/>
    </location>
</feature>
<feature type="region of interest" description="Disordered" evidence="9">
    <location>
        <begin position="673"/>
        <end position="695"/>
    </location>
</feature>
<feature type="non-terminal residue" evidence="12">
    <location>
        <position position="1"/>
    </location>
</feature>
<feature type="compositionally biased region" description="Polar residues" evidence="9">
    <location>
        <begin position="254"/>
        <end position="264"/>
    </location>
</feature>
<comment type="caution">
    <text evidence="12">The sequence shown here is derived from an EMBL/GenBank/DDBJ whole genome shotgun (WGS) entry which is preliminary data.</text>
</comment>
<dbReference type="PANTHER" id="PTHR22793:SF5">
    <property type="entry name" value="MYOCARDIN-RELATED TRANSCRIPTION FACTOR B"/>
    <property type="match status" value="1"/>
</dbReference>
<dbReference type="FunFam" id="1.10.720.30:FF:000002">
    <property type="entry name" value="Myocardin related transcription factor A"/>
    <property type="match status" value="1"/>
</dbReference>